<dbReference type="PANTHER" id="PTHR40547:SF1">
    <property type="entry name" value="SLL0298 PROTEIN"/>
    <property type="match status" value="1"/>
</dbReference>
<feature type="domain" description="DUF2062" evidence="2">
    <location>
        <begin position="27"/>
        <end position="192"/>
    </location>
</feature>
<dbReference type="OrthoDB" id="7360463at2"/>
<protein>
    <submittedName>
        <fullName evidence="3">DUF2062 domain-containing protein</fullName>
    </submittedName>
</protein>
<name>A0A3S3WQQ9_9RHOB</name>
<dbReference type="EMBL" id="SBLC01000007">
    <property type="protein sequence ID" value="RWY42444.1"/>
    <property type="molecule type" value="Genomic_DNA"/>
</dbReference>
<keyword evidence="1" id="KW-1133">Transmembrane helix</keyword>
<proteinExistence type="predicted"/>
<feature type="transmembrane region" description="Helical" evidence="1">
    <location>
        <begin position="157"/>
        <end position="184"/>
    </location>
</feature>
<gene>
    <name evidence="3" type="ORF">EP867_06835</name>
</gene>
<evidence type="ECO:0000313" key="3">
    <source>
        <dbReference type="EMBL" id="RWY42444.1"/>
    </source>
</evidence>
<dbReference type="InterPro" id="IPR018639">
    <property type="entry name" value="DUF2062"/>
</dbReference>
<accession>A0A3S3WQQ9</accession>
<keyword evidence="1" id="KW-0472">Membrane</keyword>
<comment type="caution">
    <text evidence="3">The sequence shown here is derived from an EMBL/GenBank/DDBJ whole genome shotgun (WGS) entry which is preliminary data.</text>
</comment>
<evidence type="ECO:0000259" key="2">
    <source>
        <dbReference type="Pfam" id="PF09835"/>
    </source>
</evidence>
<dbReference type="Proteomes" id="UP000287168">
    <property type="component" value="Unassembled WGS sequence"/>
</dbReference>
<feature type="transmembrane region" description="Helical" evidence="1">
    <location>
        <begin position="46"/>
        <end position="76"/>
    </location>
</feature>
<dbReference type="AlphaFoldDB" id="A0A3S3WQQ9"/>
<organism evidence="3 4">
    <name type="scientific">Falsigemmobacter intermedius</name>
    <dbReference type="NCBI Taxonomy" id="1553448"/>
    <lineage>
        <taxon>Bacteria</taxon>
        <taxon>Pseudomonadati</taxon>
        <taxon>Pseudomonadota</taxon>
        <taxon>Alphaproteobacteria</taxon>
        <taxon>Rhodobacterales</taxon>
        <taxon>Paracoccaceae</taxon>
        <taxon>Falsigemmobacter</taxon>
    </lineage>
</organism>
<evidence type="ECO:0000256" key="1">
    <source>
        <dbReference type="SAM" id="Phobius"/>
    </source>
</evidence>
<keyword evidence="1" id="KW-0812">Transmembrane</keyword>
<keyword evidence="4" id="KW-1185">Reference proteome</keyword>
<evidence type="ECO:0000313" key="4">
    <source>
        <dbReference type="Proteomes" id="UP000287168"/>
    </source>
</evidence>
<reference evidence="3 4" key="1">
    <citation type="journal article" date="2015" name="Int. J. Syst. Evol. Microbiol.">
        <title>Gemmobacter intermedius sp. nov., isolated from a white stork (Ciconia ciconia).</title>
        <authorList>
            <person name="Kampfer P."/>
            <person name="Jerzak L."/>
            <person name="Wilharm G."/>
            <person name="Golke J."/>
            <person name="Busse H.J."/>
            <person name="Glaeser S.P."/>
        </authorList>
    </citation>
    <scope>NUCLEOTIDE SEQUENCE [LARGE SCALE GENOMIC DNA]</scope>
    <source>
        <strain evidence="3 4">119/4</strain>
    </source>
</reference>
<dbReference type="Pfam" id="PF09835">
    <property type="entry name" value="DUF2062"/>
    <property type="match status" value="1"/>
</dbReference>
<dbReference type="PANTHER" id="PTHR40547">
    <property type="entry name" value="SLL0298 PROTEIN"/>
    <property type="match status" value="1"/>
</dbReference>
<sequence length="209" mass="23708">MVFKRRDSRPLWRSALEMIWPSSGWKRAATYVWHRMRRLPDTPERIARGLFAGVFISFTPLFGFHFLGAAGIAWAMRGNIPAALLGTFVGNPLTTPIFMTLSLETGYWLLGTENRLTLSQVLPFFSEASAQIARNLLSFWTGGESDWTPLREFFTRIWFPMLAGSVIPGTIAGLIFQWGSLPLIRAWQRLRARHRDARIAAARARGTKP</sequence>